<dbReference type="PATRIC" id="fig|742737.3.peg.2128"/>
<keyword evidence="1" id="KW-0456">Lyase</keyword>
<dbReference type="InterPro" id="IPR006680">
    <property type="entry name" value="Amidohydro-rel"/>
</dbReference>
<dbReference type="OrthoDB" id="9771932at2"/>
<protein>
    <recommendedName>
        <fullName evidence="2">Amidohydrolase-related domain-containing protein</fullName>
    </recommendedName>
</protein>
<evidence type="ECO:0000259" key="2">
    <source>
        <dbReference type="Pfam" id="PF04909"/>
    </source>
</evidence>
<organism evidence="3 4">
    <name type="scientific">Hungatella hathewayi WAL-18680</name>
    <dbReference type="NCBI Taxonomy" id="742737"/>
    <lineage>
        <taxon>Bacteria</taxon>
        <taxon>Bacillati</taxon>
        <taxon>Bacillota</taxon>
        <taxon>Clostridia</taxon>
        <taxon>Lachnospirales</taxon>
        <taxon>Lachnospiraceae</taxon>
        <taxon>Hungatella</taxon>
    </lineage>
</organism>
<dbReference type="Proteomes" id="UP000005384">
    <property type="component" value="Unassembled WGS sequence"/>
</dbReference>
<name>G5IF28_9FIRM</name>
<keyword evidence="4" id="KW-1185">Reference proteome</keyword>
<evidence type="ECO:0000313" key="4">
    <source>
        <dbReference type="Proteomes" id="UP000005384"/>
    </source>
</evidence>
<dbReference type="HOGENOM" id="CLU_044590_4_4_9"/>
<dbReference type="GO" id="GO:0016831">
    <property type="term" value="F:carboxy-lyase activity"/>
    <property type="evidence" value="ECO:0007669"/>
    <property type="project" value="InterPro"/>
</dbReference>
<evidence type="ECO:0000313" key="3">
    <source>
        <dbReference type="EMBL" id="EHI59905.1"/>
    </source>
</evidence>
<reference evidence="3 4" key="1">
    <citation type="submission" date="2011-08" db="EMBL/GenBank/DDBJ databases">
        <title>The Genome Sequence of Clostridium hathewayi WAL-18680.</title>
        <authorList>
            <consortium name="The Broad Institute Genome Sequencing Platform"/>
            <person name="Earl A."/>
            <person name="Ward D."/>
            <person name="Feldgarden M."/>
            <person name="Gevers D."/>
            <person name="Finegold S.M."/>
            <person name="Summanen P.H."/>
            <person name="Molitoris D.R."/>
            <person name="Song M."/>
            <person name="Daigneault M."/>
            <person name="Allen-Vercoe E."/>
            <person name="Young S.K."/>
            <person name="Zeng Q."/>
            <person name="Gargeya S."/>
            <person name="Fitzgerald M."/>
            <person name="Haas B."/>
            <person name="Abouelleil A."/>
            <person name="Alvarado L."/>
            <person name="Arachchi H.M."/>
            <person name="Berlin A."/>
            <person name="Brown A."/>
            <person name="Chapman S.B."/>
            <person name="Chen Z."/>
            <person name="Dunbar C."/>
            <person name="Freedman E."/>
            <person name="Gearin G."/>
            <person name="Gellesch M."/>
            <person name="Goldberg J."/>
            <person name="Griggs A."/>
            <person name="Gujja S."/>
            <person name="Heiman D."/>
            <person name="Howarth C."/>
            <person name="Larson L."/>
            <person name="Lui A."/>
            <person name="MacDonald P.J.P."/>
            <person name="Montmayeur A."/>
            <person name="Murphy C."/>
            <person name="Neiman D."/>
            <person name="Pearson M."/>
            <person name="Priest M."/>
            <person name="Roberts A."/>
            <person name="Saif S."/>
            <person name="Shea T."/>
            <person name="Shenoy N."/>
            <person name="Sisk P."/>
            <person name="Stolte C."/>
            <person name="Sykes S."/>
            <person name="Wortman J."/>
            <person name="Nusbaum C."/>
            <person name="Birren B."/>
        </authorList>
    </citation>
    <scope>NUCLEOTIDE SEQUENCE [LARGE SCALE GENOMIC DNA]</scope>
    <source>
        <strain evidence="3 4">WAL-18680</strain>
    </source>
</reference>
<dbReference type="AlphaFoldDB" id="G5IF28"/>
<comment type="caution">
    <text evidence="3">The sequence shown here is derived from an EMBL/GenBank/DDBJ whole genome shotgun (WGS) entry which is preliminary data.</text>
</comment>
<dbReference type="SUPFAM" id="SSF51556">
    <property type="entry name" value="Metallo-dependent hydrolases"/>
    <property type="match status" value="1"/>
</dbReference>
<gene>
    <name evidence="3" type="ORF">HMPREF9473_02105</name>
</gene>
<dbReference type="InterPro" id="IPR032465">
    <property type="entry name" value="ACMSD"/>
</dbReference>
<sequence>MIIDMHIHPIFYDAICEDEQELEFRKEAFGVFKQSPYGYEEMFAEMDYAKVDRAALLPLDLTTTEGGCIVTNEQVARLVKDYPDRFIGFASVDPRRADALEALDYAFGTLGLQGLKLNPAKQHFYPNEEFLYPIYEKCLEYNKPIIFHAGLSWEPNAITEYAHPLKFEAVAVRYPALRMCLAHFAWPFVREMVMLMIKYPNVYTDTSVLYLDSPEESIKRLFTVDMGPLWTDRALYRQIMFASNGPRFRQFKILRALEKVEMRDYAREGIYYKNALRFLGEEEEEW</sequence>
<dbReference type="Pfam" id="PF04909">
    <property type="entry name" value="Amidohydro_2"/>
    <property type="match status" value="1"/>
</dbReference>
<dbReference type="Gene3D" id="3.20.20.140">
    <property type="entry name" value="Metal-dependent hydrolases"/>
    <property type="match status" value="1"/>
</dbReference>
<feature type="domain" description="Amidohydrolase-related" evidence="2">
    <location>
        <begin position="3"/>
        <end position="280"/>
    </location>
</feature>
<proteinExistence type="predicted"/>
<dbReference type="EMBL" id="ADLN01000042">
    <property type="protein sequence ID" value="EHI59905.1"/>
    <property type="molecule type" value="Genomic_DNA"/>
</dbReference>
<accession>G5IF28</accession>
<dbReference type="RefSeq" id="WP_006780085.1">
    <property type="nucleotide sequence ID" value="NZ_CP040506.1"/>
</dbReference>
<dbReference type="GO" id="GO:0016787">
    <property type="term" value="F:hydrolase activity"/>
    <property type="evidence" value="ECO:0007669"/>
    <property type="project" value="InterPro"/>
</dbReference>
<evidence type="ECO:0000256" key="1">
    <source>
        <dbReference type="ARBA" id="ARBA00023239"/>
    </source>
</evidence>
<dbReference type="PANTHER" id="PTHR21240">
    <property type="entry name" value="2-AMINO-3-CARBOXYLMUCONATE-6-SEMIALDEHYDE DECARBOXYLASE"/>
    <property type="match status" value="1"/>
</dbReference>
<dbReference type="InterPro" id="IPR032466">
    <property type="entry name" value="Metal_Hydrolase"/>
</dbReference>